<evidence type="ECO:0000259" key="2">
    <source>
        <dbReference type="Pfam" id="PF20415"/>
    </source>
</evidence>
<gene>
    <name evidence="3" type="ORF">B0H15DRAFT_825628</name>
</gene>
<dbReference type="EMBL" id="JARJCN010000011">
    <property type="protein sequence ID" value="KAJ7096560.1"/>
    <property type="molecule type" value="Genomic_DNA"/>
</dbReference>
<proteinExistence type="predicted"/>
<sequence>MPSAAHTRLLSTASTTSSQVKLTPHTCGAIPALHLHLDALPPSQIVQPSAPTLVWGRCPPSLRLESSKYPGLPLSAISDASDEADSPAIQRHAFPRSALAPPQPPHVHAFPHAAAPPPHVRIQPIPLPPQIAGVNVVTLNPVLQFSARPTLAADANVATGAQGYTSRLRDSASEPATWPGLPALTLVSALLPWAITAHASRGWVSVGDVLHAIRRALSIHVTEEEFEREWAATMHQIQAAPQTESPRQRNTHQSTRLAWSRAMTRRDLLDGKDRLGGLAESGMGCDVWVVHFV</sequence>
<feature type="domain" description="DUF6699" evidence="2">
    <location>
        <begin position="169"/>
        <end position="280"/>
    </location>
</feature>
<name>A0AAD6U9X2_9AGAR</name>
<accession>A0AAD6U9X2</accession>
<protein>
    <recommendedName>
        <fullName evidence="2">DUF6699 domain-containing protein</fullName>
    </recommendedName>
</protein>
<reference evidence="3" key="1">
    <citation type="submission" date="2023-03" db="EMBL/GenBank/DDBJ databases">
        <title>Massive genome expansion in bonnet fungi (Mycena s.s.) driven by repeated elements and novel gene families across ecological guilds.</title>
        <authorList>
            <consortium name="Lawrence Berkeley National Laboratory"/>
            <person name="Harder C.B."/>
            <person name="Miyauchi S."/>
            <person name="Viragh M."/>
            <person name="Kuo A."/>
            <person name="Thoen E."/>
            <person name="Andreopoulos B."/>
            <person name="Lu D."/>
            <person name="Skrede I."/>
            <person name="Drula E."/>
            <person name="Henrissat B."/>
            <person name="Morin E."/>
            <person name="Kohler A."/>
            <person name="Barry K."/>
            <person name="LaButti K."/>
            <person name="Morin E."/>
            <person name="Salamov A."/>
            <person name="Lipzen A."/>
            <person name="Mereny Z."/>
            <person name="Hegedus B."/>
            <person name="Baldrian P."/>
            <person name="Stursova M."/>
            <person name="Weitz H."/>
            <person name="Taylor A."/>
            <person name="Grigoriev I.V."/>
            <person name="Nagy L.G."/>
            <person name="Martin F."/>
            <person name="Kauserud H."/>
        </authorList>
    </citation>
    <scope>NUCLEOTIDE SEQUENCE</scope>
    <source>
        <strain evidence="3">CBHHK173m</strain>
    </source>
</reference>
<evidence type="ECO:0000313" key="4">
    <source>
        <dbReference type="Proteomes" id="UP001222325"/>
    </source>
</evidence>
<dbReference type="InterPro" id="IPR046522">
    <property type="entry name" value="DUF6699"/>
</dbReference>
<dbReference type="AlphaFoldDB" id="A0AAD6U9X2"/>
<feature type="region of interest" description="Disordered" evidence="1">
    <location>
        <begin position="96"/>
        <end position="115"/>
    </location>
</feature>
<dbReference type="Proteomes" id="UP001222325">
    <property type="component" value="Unassembled WGS sequence"/>
</dbReference>
<organism evidence="3 4">
    <name type="scientific">Mycena belliarum</name>
    <dbReference type="NCBI Taxonomy" id="1033014"/>
    <lineage>
        <taxon>Eukaryota</taxon>
        <taxon>Fungi</taxon>
        <taxon>Dikarya</taxon>
        <taxon>Basidiomycota</taxon>
        <taxon>Agaricomycotina</taxon>
        <taxon>Agaricomycetes</taxon>
        <taxon>Agaricomycetidae</taxon>
        <taxon>Agaricales</taxon>
        <taxon>Marasmiineae</taxon>
        <taxon>Mycenaceae</taxon>
        <taxon>Mycena</taxon>
    </lineage>
</organism>
<evidence type="ECO:0000256" key="1">
    <source>
        <dbReference type="SAM" id="MobiDB-lite"/>
    </source>
</evidence>
<evidence type="ECO:0000313" key="3">
    <source>
        <dbReference type="EMBL" id="KAJ7096560.1"/>
    </source>
</evidence>
<dbReference type="Pfam" id="PF20415">
    <property type="entry name" value="DUF6699"/>
    <property type="match status" value="1"/>
</dbReference>
<keyword evidence="4" id="KW-1185">Reference proteome</keyword>
<comment type="caution">
    <text evidence="3">The sequence shown here is derived from an EMBL/GenBank/DDBJ whole genome shotgun (WGS) entry which is preliminary data.</text>
</comment>